<feature type="region of interest" description="Disordered" evidence="1">
    <location>
        <begin position="429"/>
        <end position="458"/>
    </location>
</feature>
<feature type="region of interest" description="Disordered" evidence="1">
    <location>
        <begin position="1"/>
        <end position="57"/>
    </location>
</feature>
<reference evidence="4" key="2">
    <citation type="submission" date="2013-04" db="EMBL/GenBank/DDBJ databases">
        <title>Genomic mechanisms accounting for the adaptation to parasitism in nematode-trapping fungi.</title>
        <authorList>
            <person name="Ahren D.G."/>
        </authorList>
    </citation>
    <scope>NUCLEOTIDE SEQUENCE [LARGE SCALE GENOMIC DNA]</scope>
    <source>
        <strain evidence="4">CBS 200.50</strain>
    </source>
</reference>
<name>S8A6U3_DACHA</name>
<dbReference type="OMA" id="APITNRY"/>
<proteinExistence type="predicted"/>
<dbReference type="Proteomes" id="UP000015100">
    <property type="component" value="Unassembled WGS sequence"/>
</dbReference>
<comment type="caution">
    <text evidence="3">The sequence shown here is derived from an EMBL/GenBank/DDBJ whole genome shotgun (WGS) entry which is preliminary data.</text>
</comment>
<accession>S8A6U3</accession>
<evidence type="ECO:0000256" key="1">
    <source>
        <dbReference type="SAM" id="MobiDB-lite"/>
    </source>
</evidence>
<feature type="transmembrane region" description="Helical" evidence="2">
    <location>
        <begin position="315"/>
        <end position="337"/>
    </location>
</feature>
<sequence length="458" mass="49457">MPRPTHRISALHPFSHQARQSLDDSSLPNAPHPPSPPSDPAATAAIGTSSPLPSNSHRYSAIPLISSVAEPGPNEESESFSYTNNLNTGVYNSLSRIPSYRLPSPVSLPSRHNSRIQRDRGMSVSPVSSISATDAPITSRYSYLIQPVSRVPQSPSPPDMPLPPLPPSQDSQVSQAPATMGVPFNVDFHNLGHPSRPMGPLLTPINESTPNLAGSSSHQLPLQEVGHVVQDRATPAPVITYSLPSQHAAVNANDAMPAPTRPRNAFQRMNDFAGRQFSSIQSSLSYTRRPSRPLSISQFVRRHRPSSAHHPPTPALAIIGLVTSTLVFIALMTFIWVSPFAGNIVAVVYAFSVFSACLYVLVRYNQKKRRSRLDVERGGSRLSLFGRSGAGSRIRNSDEAGGAQPEMDMVQESEIIVIPRMPVHRVVGEGEADPELPPYSRGNAAEIMDIPVPPPANA</sequence>
<evidence type="ECO:0000313" key="4">
    <source>
        <dbReference type="Proteomes" id="UP000015100"/>
    </source>
</evidence>
<organism evidence="3 4">
    <name type="scientific">Dactylellina haptotyla (strain CBS 200.50)</name>
    <name type="common">Nematode-trapping fungus</name>
    <name type="synonym">Monacrosporium haptotylum</name>
    <dbReference type="NCBI Taxonomy" id="1284197"/>
    <lineage>
        <taxon>Eukaryota</taxon>
        <taxon>Fungi</taxon>
        <taxon>Dikarya</taxon>
        <taxon>Ascomycota</taxon>
        <taxon>Pezizomycotina</taxon>
        <taxon>Orbiliomycetes</taxon>
        <taxon>Orbiliales</taxon>
        <taxon>Orbiliaceae</taxon>
        <taxon>Dactylellina</taxon>
    </lineage>
</organism>
<evidence type="ECO:0000313" key="3">
    <source>
        <dbReference type="EMBL" id="EPS38574.1"/>
    </source>
</evidence>
<feature type="region of interest" description="Disordered" evidence="1">
    <location>
        <begin position="101"/>
        <end position="130"/>
    </location>
</feature>
<evidence type="ECO:0000256" key="2">
    <source>
        <dbReference type="SAM" id="Phobius"/>
    </source>
</evidence>
<keyword evidence="2" id="KW-0812">Transmembrane</keyword>
<protein>
    <submittedName>
        <fullName evidence="3">Uncharacterized protein</fullName>
    </submittedName>
</protein>
<feature type="region of interest" description="Disordered" evidence="1">
    <location>
        <begin position="149"/>
        <end position="176"/>
    </location>
</feature>
<keyword evidence="2" id="KW-1133">Transmembrane helix</keyword>
<gene>
    <name evidence="3" type="ORF">H072_7673</name>
</gene>
<feature type="compositionally biased region" description="Pro residues" evidence="1">
    <location>
        <begin position="30"/>
        <end position="39"/>
    </location>
</feature>
<dbReference type="HOGENOM" id="CLU_622510_0_0_1"/>
<keyword evidence="2" id="KW-0472">Membrane</keyword>
<dbReference type="EMBL" id="AQGS01000539">
    <property type="protein sequence ID" value="EPS38574.1"/>
    <property type="molecule type" value="Genomic_DNA"/>
</dbReference>
<dbReference type="AlphaFoldDB" id="S8A6U3"/>
<feature type="compositionally biased region" description="Polar residues" evidence="1">
    <location>
        <begin position="46"/>
        <end position="57"/>
    </location>
</feature>
<feature type="transmembrane region" description="Helical" evidence="2">
    <location>
        <begin position="343"/>
        <end position="362"/>
    </location>
</feature>
<keyword evidence="4" id="KW-1185">Reference proteome</keyword>
<dbReference type="OrthoDB" id="5349590at2759"/>
<reference evidence="3 4" key="1">
    <citation type="journal article" date="2013" name="PLoS Genet.">
        <title>Genomic mechanisms accounting for the adaptation to parasitism in nematode-trapping fungi.</title>
        <authorList>
            <person name="Meerupati T."/>
            <person name="Andersson K.M."/>
            <person name="Friman E."/>
            <person name="Kumar D."/>
            <person name="Tunlid A."/>
            <person name="Ahren D."/>
        </authorList>
    </citation>
    <scope>NUCLEOTIDE SEQUENCE [LARGE SCALE GENOMIC DNA]</scope>
    <source>
        <strain evidence="3 4">CBS 200.50</strain>
    </source>
</reference>
<feature type="compositionally biased region" description="Pro residues" evidence="1">
    <location>
        <begin position="154"/>
        <end position="167"/>
    </location>
</feature>